<dbReference type="SUPFAM" id="SSF51679">
    <property type="entry name" value="Bacterial luciferase-like"/>
    <property type="match status" value="1"/>
</dbReference>
<protein>
    <recommendedName>
        <fullName evidence="2">Luciferase-like monooxygenase</fullName>
    </recommendedName>
</protein>
<comment type="similarity">
    <text evidence="1">To bacterial alkanal monooxygenase alpha and beta chains.</text>
</comment>
<dbReference type="Pfam" id="PF00296">
    <property type="entry name" value="Bac_luciferase"/>
    <property type="match status" value="1"/>
</dbReference>
<keyword evidence="5" id="KW-1185">Reference proteome</keyword>
<dbReference type="FunFam" id="3.20.20.30:FF:000002">
    <property type="entry name" value="LLM class flavin-dependent oxidoreductase"/>
    <property type="match status" value="1"/>
</dbReference>
<dbReference type="GO" id="GO:0005829">
    <property type="term" value="C:cytosol"/>
    <property type="evidence" value="ECO:0007669"/>
    <property type="project" value="TreeGrafter"/>
</dbReference>
<dbReference type="Proteomes" id="UP000095342">
    <property type="component" value="Chromosome"/>
</dbReference>
<dbReference type="KEGG" id="aaeo:BJI67_04565"/>
<evidence type="ECO:0000256" key="1">
    <source>
        <dbReference type="ARBA" id="ARBA00007789"/>
    </source>
</evidence>
<dbReference type="InterPro" id="IPR050766">
    <property type="entry name" value="Bact_Lucif_Oxidored"/>
</dbReference>
<gene>
    <name evidence="4" type="ORF">BJI67_04565</name>
</gene>
<accession>A0A1D8K677</accession>
<dbReference type="InterPro" id="IPR036661">
    <property type="entry name" value="Luciferase-like_sf"/>
</dbReference>
<dbReference type="PANTHER" id="PTHR30137:SF6">
    <property type="entry name" value="LUCIFERASE-LIKE MONOOXYGENASE"/>
    <property type="match status" value="1"/>
</dbReference>
<organism evidence="4 5">
    <name type="scientific">Acidihalobacter aeolianus</name>
    <dbReference type="NCBI Taxonomy" id="2792603"/>
    <lineage>
        <taxon>Bacteria</taxon>
        <taxon>Pseudomonadati</taxon>
        <taxon>Pseudomonadota</taxon>
        <taxon>Gammaproteobacteria</taxon>
        <taxon>Chromatiales</taxon>
        <taxon>Ectothiorhodospiraceae</taxon>
        <taxon>Acidihalobacter</taxon>
    </lineage>
</organism>
<evidence type="ECO:0000259" key="3">
    <source>
        <dbReference type="Pfam" id="PF00296"/>
    </source>
</evidence>
<dbReference type="EMBL" id="CP017448">
    <property type="protein sequence ID" value="AOV16441.1"/>
    <property type="molecule type" value="Genomic_DNA"/>
</dbReference>
<dbReference type="NCBIfam" id="TIGR03558">
    <property type="entry name" value="oxido_grp_1"/>
    <property type="match status" value="1"/>
</dbReference>
<evidence type="ECO:0000313" key="5">
    <source>
        <dbReference type="Proteomes" id="UP000095342"/>
    </source>
</evidence>
<dbReference type="Gene3D" id="3.20.20.30">
    <property type="entry name" value="Luciferase-like domain"/>
    <property type="match status" value="1"/>
</dbReference>
<dbReference type="InterPro" id="IPR019949">
    <property type="entry name" value="CmoO-like"/>
</dbReference>
<evidence type="ECO:0000313" key="4">
    <source>
        <dbReference type="EMBL" id="AOV16441.1"/>
    </source>
</evidence>
<dbReference type="CDD" id="cd00347">
    <property type="entry name" value="Flavin_utilizing_monoxygenases"/>
    <property type="match status" value="1"/>
</dbReference>
<feature type="domain" description="Luciferase-like" evidence="3">
    <location>
        <begin position="18"/>
        <end position="311"/>
    </location>
</feature>
<dbReference type="AlphaFoldDB" id="A0A1D8K677"/>
<dbReference type="GO" id="GO:0016705">
    <property type="term" value="F:oxidoreductase activity, acting on paired donors, with incorporation or reduction of molecular oxygen"/>
    <property type="evidence" value="ECO:0007669"/>
    <property type="project" value="InterPro"/>
</dbReference>
<dbReference type="InterPro" id="IPR011251">
    <property type="entry name" value="Luciferase-like_dom"/>
</dbReference>
<evidence type="ECO:0000256" key="2">
    <source>
        <dbReference type="ARBA" id="ARBA00074555"/>
    </source>
</evidence>
<dbReference type="PANTHER" id="PTHR30137">
    <property type="entry name" value="LUCIFERASE-LIKE MONOOXYGENASE"/>
    <property type="match status" value="1"/>
</dbReference>
<reference evidence="4 5" key="1">
    <citation type="submission" date="2016-09" db="EMBL/GenBank/DDBJ databases">
        <title>Acidihalobacter prosperus V6 (DSM14174).</title>
        <authorList>
            <person name="Khaleque H.N."/>
            <person name="Ramsay J.P."/>
            <person name="Murphy R.J.T."/>
            <person name="Kaksonen A.H."/>
            <person name="Boxall N.J."/>
            <person name="Watkin E.L.J."/>
        </authorList>
    </citation>
    <scope>NUCLEOTIDE SEQUENCE [LARGE SCALE GENOMIC DNA]</scope>
    <source>
        <strain evidence="4 5">V6</strain>
    </source>
</reference>
<proteinExistence type="predicted"/>
<sequence>MSPSSPRTSPVKPALSVLDLAPVPSGTPASAALHRSVALARHAERLGYVRHWFAEHHGMPSVASSAPEILIAQVAAATARIRVGSGGIMLPNHAPLKVAEAFHTLNALHPGRIDLGIGRAPGSDPKVTRTLRAFDGGQFPALLAELLTLSRGDAPPGHPLHGIRVMPDDVHLPPIWLLGSSGASASMAGEAGMGYAFASHFSHTPAAPAMLAYREHFQPSADFPHPHAVLCVAAVCAETPEDADFLAGTLDLMWLRLRRGEFLSLPSPEEAQAYPYTETERAQVAHYRELTVVGTPETVAREIRRRAEEAQADEIMLTCNLHDHDARLRSYTLIAEAFGAA</sequence>
<name>A0A1D8K677_9GAMM</name>